<reference evidence="2" key="1">
    <citation type="submission" date="2014-05" db="EMBL/GenBank/DDBJ databases">
        <title>Whole genome sequencing of Lactobacillus casei NRIC0644.</title>
        <authorList>
            <person name="Atarashi H."/>
            <person name="Yoshida Y."/>
            <person name="Fujimura S."/>
            <person name="Tanaka N."/>
            <person name="Shiwa Y."/>
            <person name="Yoshikawa H."/>
            <person name="Okada S."/>
            <person name="Nakagawa J."/>
        </authorList>
    </citation>
    <scope>NUCLEOTIDE SEQUENCE [LARGE SCALE GENOMIC DNA]</scope>
    <source>
        <strain evidence="2">NRIC0644</strain>
    </source>
</reference>
<dbReference type="AlphaFoldDB" id="A0A0C9PZ42"/>
<dbReference type="RefSeq" id="WP_045624286.1">
    <property type="nucleotide sequence ID" value="NZ_BAYM01000240.1"/>
</dbReference>
<dbReference type="Proteomes" id="UP000032552">
    <property type="component" value="Unassembled WGS sequence"/>
</dbReference>
<accession>A0A0C9PZ42</accession>
<comment type="caution">
    <text evidence="1">The sequence shown here is derived from an EMBL/GenBank/DDBJ whole genome shotgun (WGS) entry which is preliminary data.</text>
</comment>
<protein>
    <submittedName>
        <fullName evidence="1">Uncharacterized protein</fullName>
    </submittedName>
</protein>
<gene>
    <name evidence="1" type="ORF">LC0644_2083</name>
</gene>
<organism evidence="1 2">
    <name type="scientific">Lacticaseibacillus paracasei NRIC 0644</name>
    <dbReference type="NCBI Taxonomy" id="1435038"/>
    <lineage>
        <taxon>Bacteria</taxon>
        <taxon>Bacillati</taxon>
        <taxon>Bacillota</taxon>
        <taxon>Bacilli</taxon>
        <taxon>Lactobacillales</taxon>
        <taxon>Lactobacillaceae</taxon>
        <taxon>Lacticaseibacillus</taxon>
    </lineage>
</organism>
<name>A0A0C9PZ42_LACPA</name>
<evidence type="ECO:0000313" key="2">
    <source>
        <dbReference type="Proteomes" id="UP000032552"/>
    </source>
</evidence>
<dbReference type="EMBL" id="BAYM01000240">
    <property type="protein sequence ID" value="GAN37494.1"/>
    <property type="molecule type" value="Genomic_DNA"/>
</dbReference>
<evidence type="ECO:0000313" key="1">
    <source>
        <dbReference type="EMBL" id="GAN37494.1"/>
    </source>
</evidence>
<sequence>MLLDHEITFWTDDEEYNPKTHEYGDPKEVATAAASVTDMGTDKSVQLFGNYAQKAKVIRLVDPVTVDWSYLTIDDDATRYALNTSRDPLQNATLIVGETK</sequence>
<proteinExistence type="predicted"/>